<evidence type="ECO:0000313" key="1">
    <source>
        <dbReference type="EMBL" id="KKS03542.1"/>
    </source>
</evidence>
<name>A0A0G0VV34_UNCKA</name>
<sequence>MAGKTIVTAVVKELEKRTTTECAYDNYVYPDDGSSYSNDDSDD</sequence>
<dbReference type="EMBL" id="LCBB01000001">
    <property type="protein sequence ID" value="KKS03542.1"/>
    <property type="molecule type" value="Genomic_DNA"/>
</dbReference>
<dbReference type="Proteomes" id="UP000033947">
    <property type="component" value="Unassembled WGS sequence"/>
</dbReference>
<gene>
    <name evidence="1" type="ORF">UU55_C0001G0003</name>
</gene>
<protein>
    <submittedName>
        <fullName evidence="1">Uncharacterized protein</fullName>
    </submittedName>
</protein>
<dbReference type="AlphaFoldDB" id="A0A0G0VV34"/>
<reference evidence="1 2" key="1">
    <citation type="journal article" date="2015" name="Nature">
        <title>rRNA introns, odd ribosomes, and small enigmatic genomes across a large radiation of phyla.</title>
        <authorList>
            <person name="Brown C.T."/>
            <person name="Hug L.A."/>
            <person name="Thomas B.C."/>
            <person name="Sharon I."/>
            <person name="Castelle C.J."/>
            <person name="Singh A."/>
            <person name="Wilkins M.J."/>
            <person name="Williams K.H."/>
            <person name="Banfield J.F."/>
        </authorList>
    </citation>
    <scope>NUCLEOTIDE SEQUENCE [LARGE SCALE GENOMIC DNA]</scope>
</reference>
<comment type="caution">
    <text evidence="1">The sequence shown here is derived from an EMBL/GenBank/DDBJ whole genome shotgun (WGS) entry which is preliminary data.</text>
</comment>
<evidence type="ECO:0000313" key="2">
    <source>
        <dbReference type="Proteomes" id="UP000033947"/>
    </source>
</evidence>
<accession>A0A0G0VV34</accession>
<organism evidence="1 2">
    <name type="scientific">candidate division WWE3 bacterium GW2011_GWC2_41_23</name>
    <dbReference type="NCBI Taxonomy" id="1619123"/>
    <lineage>
        <taxon>Bacteria</taxon>
        <taxon>Katanobacteria</taxon>
    </lineage>
</organism>
<proteinExistence type="predicted"/>